<dbReference type="UniPathway" id="UPA00219"/>
<comment type="caution">
    <text evidence="12">The sequence shown here is derived from an EMBL/GenBank/DDBJ whole genome shotgun (WGS) entry which is preliminary data.</text>
</comment>
<dbReference type="SUPFAM" id="SSF53244">
    <property type="entry name" value="MurD-like peptide ligases, peptide-binding domain"/>
    <property type="match status" value="1"/>
</dbReference>
<dbReference type="Gene3D" id="3.90.190.20">
    <property type="entry name" value="Mur ligase, C-terminal domain"/>
    <property type="match status" value="1"/>
</dbReference>
<gene>
    <name evidence="7" type="primary">murE</name>
    <name evidence="12" type="ORF">BJY20_000423</name>
</gene>
<keyword evidence="3 7" id="KW-0133">Cell shape</keyword>
<dbReference type="GO" id="GO:0009252">
    <property type="term" value="P:peptidoglycan biosynthetic process"/>
    <property type="evidence" value="ECO:0007669"/>
    <property type="project" value="UniProtKB-UniRule"/>
</dbReference>
<comment type="PTM">
    <text evidence="7">Carboxylation is probably crucial for Mg(2+) binding and, consequently, for the gamma-phosphate positioning of ATP.</text>
</comment>
<dbReference type="Pfam" id="PF08245">
    <property type="entry name" value="Mur_ligase_M"/>
    <property type="match status" value="1"/>
</dbReference>
<dbReference type="AlphaFoldDB" id="A0A852VTY3"/>
<feature type="domain" description="Mur ligase central" evidence="11">
    <location>
        <begin position="128"/>
        <end position="325"/>
    </location>
</feature>
<evidence type="ECO:0000259" key="9">
    <source>
        <dbReference type="Pfam" id="PF01225"/>
    </source>
</evidence>
<feature type="binding site" evidence="7">
    <location>
        <begin position="429"/>
        <end position="432"/>
    </location>
    <ligand>
        <name>meso-2,6-diaminopimelate</name>
        <dbReference type="ChEBI" id="CHEBI:57791"/>
    </ligand>
</feature>
<dbReference type="GO" id="GO:0005737">
    <property type="term" value="C:cytoplasm"/>
    <property type="evidence" value="ECO:0007669"/>
    <property type="project" value="UniProtKB-SubCell"/>
</dbReference>
<organism evidence="12 13">
    <name type="scientific">Janibacter cremeus</name>
    <dbReference type="NCBI Taxonomy" id="1285192"/>
    <lineage>
        <taxon>Bacteria</taxon>
        <taxon>Bacillati</taxon>
        <taxon>Actinomycetota</taxon>
        <taxon>Actinomycetes</taxon>
        <taxon>Micrococcales</taxon>
        <taxon>Intrasporangiaceae</taxon>
        <taxon>Janibacter</taxon>
    </lineage>
</organism>
<dbReference type="GO" id="GO:0005524">
    <property type="term" value="F:ATP binding"/>
    <property type="evidence" value="ECO:0007669"/>
    <property type="project" value="UniProtKB-UniRule"/>
</dbReference>
<dbReference type="InterPro" id="IPR036615">
    <property type="entry name" value="Mur_ligase_C_dom_sf"/>
</dbReference>
<keyword evidence="7 12" id="KW-0436">Ligase</keyword>
<dbReference type="NCBIfam" id="NF001124">
    <property type="entry name" value="PRK00139.1-2"/>
    <property type="match status" value="1"/>
</dbReference>
<dbReference type="InterPro" id="IPR005761">
    <property type="entry name" value="UDP-N-AcMur-Glu-dNH2Pim_ligase"/>
</dbReference>
<dbReference type="Gene3D" id="3.40.1390.10">
    <property type="entry name" value="MurE/MurF, N-terminal domain"/>
    <property type="match status" value="1"/>
</dbReference>
<evidence type="ECO:0000256" key="2">
    <source>
        <dbReference type="ARBA" id="ARBA00022618"/>
    </source>
</evidence>
<evidence type="ECO:0000259" key="11">
    <source>
        <dbReference type="Pfam" id="PF08245"/>
    </source>
</evidence>
<dbReference type="Gene3D" id="3.40.1190.10">
    <property type="entry name" value="Mur-like, catalytic domain"/>
    <property type="match status" value="1"/>
</dbReference>
<keyword evidence="7" id="KW-0460">Magnesium</keyword>
<comment type="caution">
    <text evidence="7">Lacks conserved residue(s) required for the propagation of feature annotation.</text>
</comment>
<feature type="binding site" evidence="7">
    <location>
        <position position="207"/>
    </location>
    <ligand>
        <name>UDP-N-acetyl-alpha-D-muramoyl-L-alanyl-D-glutamate</name>
        <dbReference type="ChEBI" id="CHEBI:83900"/>
    </ligand>
</feature>
<feature type="binding site" evidence="7">
    <location>
        <position position="485"/>
    </location>
    <ligand>
        <name>meso-2,6-diaminopimelate</name>
        <dbReference type="ChEBI" id="CHEBI:57791"/>
    </ligand>
</feature>
<feature type="binding site" evidence="7">
    <location>
        <begin position="130"/>
        <end position="136"/>
    </location>
    <ligand>
        <name>ATP</name>
        <dbReference type="ChEBI" id="CHEBI:30616"/>
    </ligand>
</feature>
<dbReference type="EMBL" id="JACCAE010000001">
    <property type="protein sequence ID" value="NYF97031.1"/>
    <property type="molecule type" value="Genomic_DNA"/>
</dbReference>
<feature type="short sequence motif" description="Meso-diaminopimelate recognition motif" evidence="7">
    <location>
        <begin position="429"/>
        <end position="432"/>
    </location>
</feature>
<comment type="catalytic activity">
    <reaction evidence="7">
        <text>UDP-N-acetyl-alpha-D-muramoyl-L-alanyl-D-glutamate + meso-2,6-diaminopimelate + ATP = UDP-N-acetyl-alpha-D-muramoyl-L-alanyl-gamma-D-glutamyl-meso-2,6-diaminopimelate + ADP + phosphate + H(+)</text>
        <dbReference type="Rhea" id="RHEA:23676"/>
        <dbReference type="ChEBI" id="CHEBI:15378"/>
        <dbReference type="ChEBI" id="CHEBI:30616"/>
        <dbReference type="ChEBI" id="CHEBI:43474"/>
        <dbReference type="ChEBI" id="CHEBI:57791"/>
        <dbReference type="ChEBI" id="CHEBI:83900"/>
        <dbReference type="ChEBI" id="CHEBI:83905"/>
        <dbReference type="ChEBI" id="CHEBI:456216"/>
        <dbReference type="EC" id="6.3.2.13"/>
    </reaction>
</comment>
<feature type="domain" description="Mur ligase C-terminal" evidence="10">
    <location>
        <begin position="367"/>
        <end position="487"/>
    </location>
</feature>
<dbReference type="InterPro" id="IPR000713">
    <property type="entry name" value="Mur_ligase_N"/>
</dbReference>
<evidence type="ECO:0000256" key="8">
    <source>
        <dbReference type="RuleBase" id="RU004135"/>
    </source>
</evidence>
<keyword evidence="7" id="KW-0067">ATP-binding</keyword>
<dbReference type="InterPro" id="IPR004101">
    <property type="entry name" value="Mur_ligase_C"/>
</dbReference>
<comment type="function">
    <text evidence="7">Catalyzes the addition of meso-diaminopimelic acid to the nucleotide precursor UDP-N-acetylmuramoyl-L-alanyl-D-glutamate (UMAG) in the biosynthesis of bacterial cell-wall peptidoglycan.</text>
</comment>
<dbReference type="EC" id="6.3.2.13" evidence="7"/>
<feature type="modified residue" description="N6-carboxylysine" evidence="7">
    <location>
        <position position="239"/>
    </location>
</feature>
<dbReference type="SUPFAM" id="SSF63418">
    <property type="entry name" value="MurE/MurF N-terminal domain"/>
    <property type="match status" value="1"/>
</dbReference>
<dbReference type="GO" id="GO:0051301">
    <property type="term" value="P:cell division"/>
    <property type="evidence" value="ECO:0007669"/>
    <property type="project" value="UniProtKB-KW"/>
</dbReference>
<sequence>MPFPRPERVQPLTLAAVAEVLGSDAARLVDPSTEAVAVTGVSLDTATVRPGDLWAALPGARVHGADFVVAAAEAGAAAVLTDADGVSRIAAKGVDLPVIEVAGPRSRLGEVSAAIYDSAAVMPTMFGITGTNGKTTIAYLMVSALEALGHTTGLIGTIETRVGDQRIKSVRTTPETTDLHALLSVMGERGVDDCVMEVSSHALTLHRVDEVVYDVALFSNLSQDHLDFHLTMEDYFRAKASLFTPQRSRQGVVCVDDEWGLRLAQEASVPVTTVTSRLDVEADWVIGGDPRENDLTLTGTDRTLHLRSALPGDFNRVNTAMAAVALMLSGVAPDAAAEAILTRPDVPGRMELVLPSDVTRADADDLPTALVDFAHTPDAVGAVLSALRLQTNGQLVVVLGAGGSRDPGKRAGMGAAAAAHADVVIVTDDNPRDEDPRVIRAAVADGVWPRSRARLENVAGRTAAIEMAVEFACEAGPGATVAVLGKGHEQGQEVRGEVRDHDDRVVLRAALDHRSVTG</sequence>
<dbReference type="GO" id="GO:0000287">
    <property type="term" value="F:magnesium ion binding"/>
    <property type="evidence" value="ECO:0007669"/>
    <property type="project" value="UniProtKB-UniRule"/>
</dbReference>
<keyword evidence="4 7" id="KW-0573">Peptidoglycan synthesis</keyword>
<accession>A0A852VTY3</accession>
<feature type="binding site" evidence="7">
    <location>
        <position position="43"/>
    </location>
    <ligand>
        <name>UDP-N-acetyl-alpha-D-muramoyl-L-alanyl-D-glutamate</name>
        <dbReference type="ChEBI" id="CHEBI:83900"/>
    </ligand>
</feature>
<comment type="similarity">
    <text evidence="1 7">Belongs to the MurCDEF family. MurE subfamily.</text>
</comment>
<dbReference type="InterPro" id="IPR013221">
    <property type="entry name" value="Mur_ligase_cen"/>
</dbReference>
<dbReference type="PANTHER" id="PTHR23135">
    <property type="entry name" value="MUR LIGASE FAMILY MEMBER"/>
    <property type="match status" value="1"/>
</dbReference>
<dbReference type="HAMAP" id="MF_00208">
    <property type="entry name" value="MurE"/>
    <property type="match status" value="1"/>
</dbReference>
<evidence type="ECO:0000259" key="10">
    <source>
        <dbReference type="Pfam" id="PF02875"/>
    </source>
</evidence>
<dbReference type="Pfam" id="PF01225">
    <property type="entry name" value="Mur_ligase"/>
    <property type="match status" value="1"/>
</dbReference>
<dbReference type="InterPro" id="IPR035911">
    <property type="entry name" value="MurE/MurF_N"/>
</dbReference>
<keyword evidence="6 7" id="KW-0961">Cell wall biogenesis/degradation</keyword>
<dbReference type="Proteomes" id="UP000554054">
    <property type="component" value="Unassembled WGS sequence"/>
</dbReference>
<evidence type="ECO:0000256" key="4">
    <source>
        <dbReference type="ARBA" id="ARBA00022984"/>
    </source>
</evidence>
<keyword evidence="13" id="KW-1185">Reference proteome</keyword>
<comment type="subcellular location">
    <subcellularLocation>
        <location evidence="7 8">Cytoplasm</location>
    </subcellularLocation>
</comment>
<comment type="cofactor">
    <cofactor evidence="7">
        <name>Mg(2+)</name>
        <dbReference type="ChEBI" id="CHEBI:18420"/>
    </cofactor>
</comment>
<dbReference type="NCBIfam" id="NF001126">
    <property type="entry name" value="PRK00139.1-4"/>
    <property type="match status" value="1"/>
</dbReference>
<dbReference type="GO" id="GO:0008360">
    <property type="term" value="P:regulation of cell shape"/>
    <property type="evidence" value="ECO:0007669"/>
    <property type="project" value="UniProtKB-KW"/>
</dbReference>
<evidence type="ECO:0000313" key="13">
    <source>
        <dbReference type="Proteomes" id="UP000554054"/>
    </source>
</evidence>
<dbReference type="GO" id="GO:0071555">
    <property type="term" value="P:cell wall organization"/>
    <property type="evidence" value="ECO:0007669"/>
    <property type="project" value="UniProtKB-KW"/>
</dbReference>
<feature type="binding site" evidence="7">
    <location>
        <position position="489"/>
    </location>
    <ligand>
        <name>meso-2,6-diaminopimelate</name>
        <dbReference type="ChEBI" id="CHEBI:57791"/>
    </ligand>
</feature>
<evidence type="ECO:0000256" key="6">
    <source>
        <dbReference type="ARBA" id="ARBA00023316"/>
    </source>
</evidence>
<dbReference type="SUPFAM" id="SSF53623">
    <property type="entry name" value="MurD-like peptide ligases, catalytic domain"/>
    <property type="match status" value="1"/>
</dbReference>
<proteinExistence type="inferred from homology"/>
<protein>
    <recommendedName>
        <fullName evidence="7">UDP-N-acetylmuramoyl-L-alanyl-D-glutamate--2,6-diaminopimelate ligase</fullName>
        <ecNumber evidence="7">6.3.2.13</ecNumber>
    </recommendedName>
    <alternativeName>
        <fullName evidence="7">Meso-A2pm-adding enzyme</fullName>
    </alternativeName>
    <alternativeName>
        <fullName evidence="7">Meso-diaminopimelate-adding enzyme</fullName>
    </alternativeName>
    <alternativeName>
        <fullName evidence="7">UDP-MurNAc-L-Ala-D-Glu:meso-diaminopimelate ligase</fullName>
    </alternativeName>
    <alternativeName>
        <fullName evidence="7">UDP-MurNAc-tripeptide synthetase</fullName>
    </alternativeName>
    <alternativeName>
        <fullName evidence="7">UDP-N-acetylmuramyl-tripeptide synthetase</fullName>
    </alternativeName>
</protein>
<evidence type="ECO:0000256" key="3">
    <source>
        <dbReference type="ARBA" id="ARBA00022960"/>
    </source>
</evidence>
<name>A0A852VTY3_9MICO</name>
<evidence type="ECO:0000313" key="12">
    <source>
        <dbReference type="EMBL" id="NYF97031.1"/>
    </source>
</evidence>
<keyword evidence="7" id="KW-0963">Cytoplasm</keyword>
<keyword evidence="7" id="KW-0547">Nucleotide-binding</keyword>
<dbReference type="Pfam" id="PF02875">
    <property type="entry name" value="Mur_ligase_C"/>
    <property type="match status" value="1"/>
</dbReference>
<evidence type="ECO:0000256" key="5">
    <source>
        <dbReference type="ARBA" id="ARBA00023306"/>
    </source>
</evidence>
<feature type="binding site" evidence="7">
    <location>
        <position position="405"/>
    </location>
    <ligand>
        <name>meso-2,6-diaminopimelate</name>
        <dbReference type="ChEBI" id="CHEBI:57791"/>
    </ligand>
</feature>
<dbReference type="RefSeq" id="WP_185990013.1">
    <property type="nucleotide sequence ID" value="NZ_JACCAE010000001.1"/>
</dbReference>
<dbReference type="GO" id="GO:0008765">
    <property type="term" value="F:UDP-N-acetylmuramoylalanyl-D-glutamate-2,6-diaminopimelate ligase activity"/>
    <property type="evidence" value="ECO:0007669"/>
    <property type="project" value="UniProtKB-UniRule"/>
</dbReference>
<comment type="pathway">
    <text evidence="7 8">Cell wall biogenesis; peptidoglycan biosynthesis.</text>
</comment>
<dbReference type="NCBIfam" id="TIGR01085">
    <property type="entry name" value="murE"/>
    <property type="match status" value="1"/>
</dbReference>
<feature type="binding site" evidence="7">
    <location>
        <position position="199"/>
    </location>
    <ligand>
        <name>UDP-N-acetyl-alpha-D-muramoyl-L-alanyl-D-glutamate</name>
        <dbReference type="ChEBI" id="CHEBI:83900"/>
    </ligand>
</feature>
<feature type="domain" description="Mur ligase N-terminal catalytic" evidence="9">
    <location>
        <begin position="38"/>
        <end position="113"/>
    </location>
</feature>
<evidence type="ECO:0000256" key="7">
    <source>
        <dbReference type="HAMAP-Rule" id="MF_00208"/>
    </source>
</evidence>
<feature type="binding site" evidence="7">
    <location>
        <begin position="172"/>
        <end position="173"/>
    </location>
    <ligand>
        <name>UDP-N-acetyl-alpha-D-muramoyl-L-alanyl-D-glutamate</name>
        <dbReference type="ChEBI" id="CHEBI:83900"/>
    </ligand>
</feature>
<dbReference type="PANTHER" id="PTHR23135:SF4">
    <property type="entry name" value="UDP-N-ACETYLMURAMOYL-L-ALANYL-D-GLUTAMATE--2,6-DIAMINOPIMELATE LIGASE MURE HOMOLOG, CHLOROPLASTIC"/>
    <property type="match status" value="1"/>
</dbReference>
<evidence type="ECO:0000256" key="1">
    <source>
        <dbReference type="ARBA" id="ARBA00005898"/>
    </source>
</evidence>
<feature type="binding site" evidence="7">
    <location>
        <position position="45"/>
    </location>
    <ligand>
        <name>UDP-N-acetyl-alpha-D-muramoyl-L-alanyl-D-glutamate</name>
        <dbReference type="ChEBI" id="CHEBI:83900"/>
    </ligand>
</feature>
<keyword evidence="5 7" id="KW-0131">Cell cycle</keyword>
<keyword evidence="2 7" id="KW-0132">Cell division</keyword>
<dbReference type="InterPro" id="IPR036565">
    <property type="entry name" value="Mur-like_cat_sf"/>
</dbReference>
<reference evidence="12 13" key="1">
    <citation type="submission" date="2020-07" db="EMBL/GenBank/DDBJ databases">
        <title>Sequencing the genomes of 1000 actinobacteria strains.</title>
        <authorList>
            <person name="Klenk H.-P."/>
        </authorList>
    </citation>
    <scope>NUCLEOTIDE SEQUENCE [LARGE SCALE GENOMIC DNA]</scope>
    <source>
        <strain evidence="12 13">DSM 26154</strain>
    </source>
</reference>